<proteinExistence type="inferred from homology"/>
<name>A0A1H9U5T3_9RHOB</name>
<evidence type="ECO:0000256" key="1">
    <source>
        <dbReference type="ARBA" id="ARBA00010759"/>
    </source>
</evidence>
<dbReference type="NCBIfam" id="NF001159">
    <property type="entry name" value="PRK00150.1-3"/>
    <property type="match status" value="1"/>
</dbReference>
<keyword evidence="2" id="KW-0479">Metal-binding</keyword>
<dbReference type="PRINTS" id="PR01576">
    <property type="entry name" value="PDEFORMYLASE"/>
</dbReference>
<dbReference type="EMBL" id="FOGU01000005">
    <property type="protein sequence ID" value="SES04598.1"/>
    <property type="molecule type" value="Genomic_DNA"/>
</dbReference>
<evidence type="ECO:0000313" key="3">
    <source>
        <dbReference type="EMBL" id="SES04598.1"/>
    </source>
</evidence>
<dbReference type="InterPro" id="IPR036821">
    <property type="entry name" value="Peptide_deformylase_sf"/>
</dbReference>
<dbReference type="PIRSF" id="PIRSF004749">
    <property type="entry name" value="Pep_def"/>
    <property type="match status" value="1"/>
</dbReference>
<dbReference type="Pfam" id="PF01327">
    <property type="entry name" value="Pep_deformylase"/>
    <property type="match status" value="1"/>
</dbReference>
<protein>
    <recommendedName>
        <fullName evidence="2">Peptide deformylase</fullName>
        <shortName evidence="2">PDF</shortName>
        <ecNumber evidence="2">3.5.1.88</ecNumber>
    </recommendedName>
    <alternativeName>
        <fullName evidence="2">Polypeptide deformylase</fullName>
    </alternativeName>
</protein>
<dbReference type="EC" id="3.5.1.88" evidence="2"/>
<keyword evidence="2" id="KW-0378">Hydrolase</keyword>
<dbReference type="InterPro" id="IPR023635">
    <property type="entry name" value="Peptide_deformylase"/>
</dbReference>
<evidence type="ECO:0000313" key="4">
    <source>
        <dbReference type="Proteomes" id="UP000198885"/>
    </source>
</evidence>
<dbReference type="AlphaFoldDB" id="A0A1H9U5T3"/>
<dbReference type="HAMAP" id="MF_00163">
    <property type="entry name" value="Pep_deformylase"/>
    <property type="match status" value="1"/>
</dbReference>
<sequence length="168" mass="18096">MAVMTILKWPDPRLSVASAPLGRTSPVVAELADAMLETMYAAPGRGLAAPQVGVMARMFVMDMGWKDGPADPWVMIDPVVEWVSDGTAAGPEACLSLPGIEAEVTRPTELDVRWIGLDGETHRARLEGFEAICAQHEIDHLNGILTLDRVSQAARLDLVSAYFVPGTE</sequence>
<dbReference type="GO" id="GO:0042586">
    <property type="term" value="F:peptide deformylase activity"/>
    <property type="evidence" value="ECO:0007669"/>
    <property type="project" value="UniProtKB-UniRule"/>
</dbReference>
<feature type="binding site" evidence="2">
    <location>
        <position position="94"/>
    </location>
    <ligand>
        <name>Fe cation</name>
        <dbReference type="ChEBI" id="CHEBI:24875"/>
    </ligand>
</feature>
<evidence type="ECO:0000256" key="2">
    <source>
        <dbReference type="HAMAP-Rule" id="MF_00163"/>
    </source>
</evidence>
<dbReference type="PANTHER" id="PTHR10458:SF22">
    <property type="entry name" value="PEPTIDE DEFORMYLASE"/>
    <property type="match status" value="1"/>
</dbReference>
<feature type="active site" evidence="2">
    <location>
        <position position="137"/>
    </location>
</feature>
<dbReference type="CDD" id="cd00487">
    <property type="entry name" value="Pep_deformylase"/>
    <property type="match status" value="1"/>
</dbReference>
<dbReference type="GO" id="GO:0006412">
    <property type="term" value="P:translation"/>
    <property type="evidence" value="ECO:0007669"/>
    <property type="project" value="UniProtKB-UniRule"/>
</dbReference>
<keyword evidence="2" id="KW-0408">Iron</keyword>
<dbReference type="PANTHER" id="PTHR10458">
    <property type="entry name" value="PEPTIDE DEFORMYLASE"/>
    <property type="match status" value="1"/>
</dbReference>
<dbReference type="OrthoDB" id="9804313at2"/>
<reference evidence="3 4" key="1">
    <citation type="submission" date="2016-10" db="EMBL/GenBank/DDBJ databases">
        <authorList>
            <person name="de Groot N.N."/>
        </authorList>
    </citation>
    <scope>NUCLEOTIDE SEQUENCE [LARGE SCALE GENOMIC DNA]</scope>
    <source>
        <strain evidence="3 4">DSM 23042</strain>
    </source>
</reference>
<comment type="function">
    <text evidence="2">Removes the formyl group from the N-terminal Met of newly synthesized proteins. Requires at least a dipeptide for an efficient rate of reaction. N-terminal L-methionine is a prerequisite for activity but the enzyme has broad specificity at other positions.</text>
</comment>
<keyword evidence="4" id="KW-1185">Reference proteome</keyword>
<accession>A0A1H9U5T3</accession>
<dbReference type="STRING" id="641238.SAMN04490244_10545"/>
<feature type="binding site" evidence="2">
    <location>
        <position position="140"/>
    </location>
    <ligand>
        <name>Fe cation</name>
        <dbReference type="ChEBI" id="CHEBI:24875"/>
    </ligand>
</feature>
<comment type="similarity">
    <text evidence="1 2">Belongs to the polypeptide deformylase family.</text>
</comment>
<dbReference type="GO" id="GO:0046872">
    <property type="term" value="F:metal ion binding"/>
    <property type="evidence" value="ECO:0007669"/>
    <property type="project" value="UniProtKB-KW"/>
</dbReference>
<organism evidence="3 4">
    <name type="scientific">Tranquillimonas rosea</name>
    <dbReference type="NCBI Taxonomy" id="641238"/>
    <lineage>
        <taxon>Bacteria</taxon>
        <taxon>Pseudomonadati</taxon>
        <taxon>Pseudomonadota</taxon>
        <taxon>Alphaproteobacteria</taxon>
        <taxon>Rhodobacterales</taxon>
        <taxon>Roseobacteraceae</taxon>
        <taxon>Tranquillimonas</taxon>
    </lineage>
</organism>
<comment type="catalytic activity">
    <reaction evidence="2">
        <text>N-terminal N-formyl-L-methionyl-[peptide] + H2O = N-terminal L-methionyl-[peptide] + formate</text>
        <dbReference type="Rhea" id="RHEA:24420"/>
        <dbReference type="Rhea" id="RHEA-COMP:10639"/>
        <dbReference type="Rhea" id="RHEA-COMP:10640"/>
        <dbReference type="ChEBI" id="CHEBI:15377"/>
        <dbReference type="ChEBI" id="CHEBI:15740"/>
        <dbReference type="ChEBI" id="CHEBI:49298"/>
        <dbReference type="ChEBI" id="CHEBI:64731"/>
        <dbReference type="EC" id="3.5.1.88"/>
    </reaction>
</comment>
<dbReference type="NCBIfam" id="TIGR00079">
    <property type="entry name" value="pept_deformyl"/>
    <property type="match status" value="1"/>
</dbReference>
<dbReference type="RefSeq" id="WP_092692647.1">
    <property type="nucleotide sequence ID" value="NZ_FOGU01000005.1"/>
</dbReference>
<gene>
    <name evidence="2" type="primary">def</name>
    <name evidence="3" type="ORF">SAMN04490244_10545</name>
</gene>
<comment type="cofactor">
    <cofactor evidence="2">
        <name>Fe(2+)</name>
        <dbReference type="ChEBI" id="CHEBI:29033"/>
    </cofactor>
    <text evidence="2">Binds 1 Fe(2+) ion.</text>
</comment>
<feature type="binding site" evidence="2">
    <location>
        <position position="136"/>
    </location>
    <ligand>
        <name>Fe cation</name>
        <dbReference type="ChEBI" id="CHEBI:24875"/>
    </ligand>
</feature>
<dbReference type="SUPFAM" id="SSF56420">
    <property type="entry name" value="Peptide deformylase"/>
    <property type="match status" value="1"/>
</dbReference>
<dbReference type="Gene3D" id="3.90.45.10">
    <property type="entry name" value="Peptide deformylase"/>
    <property type="match status" value="1"/>
</dbReference>
<keyword evidence="2" id="KW-0648">Protein biosynthesis</keyword>
<dbReference type="Proteomes" id="UP000198885">
    <property type="component" value="Unassembled WGS sequence"/>
</dbReference>